<dbReference type="InterPro" id="IPR027304">
    <property type="entry name" value="Trigger_fact/SurA_dom_sf"/>
</dbReference>
<dbReference type="Pfam" id="PF05698">
    <property type="entry name" value="Trigger_C"/>
    <property type="match status" value="1"/>
</dbReference>
<dbReference type="Gene3D" id="3.10.50.40">
    <property type="match status" value="1"/>
</dbReference>
<dbReference type="EMBL" id="OX465081">
    <property type="protein sequence ID" value="CAI9287926.1"/>
    <property type="molecule type" value="Genomic_DNA"/>
</dbReference>
<dbReference type="AlphaFoldDB" id="A0AA35Z8W7"/>
<dbReference type="Proteomes" id="UP001177003">
    <property type="component" value="Chromosome 5"/>
</dbReference>
<dbReference type="GO" id="GO:0006457">
    <property type="term" value="P:protein folding"/>
    <property type="evidence" value="ECO:0007669"/>
    <property type="project" value="InterPro"/>
</dbReference>
<dbReference type="InterPro" id="IPR008880">
    <property type="entry name" value="Trigger_fac_C"/>
</dbReference>
<dbReference type="GO" id="GO:0003755">
    <property type="term" value="F:peptidyl-prolyl cis-trans isomerase activity"/>
    <property type="evidence" value="ECO:0007669"/>
    <property type="project" value="InterPro"/>
</dbReference>
<name>A0AA35Z8W7_LACSI</name>
<reference evidence="2" key="1">
    <citation type="submission" date="2023-04" db="EMBL/GenBank/DDBJ databases">
        <authorList>
            <person name="Vijverberg K."/>
            <person name="Xiong W."/>
            <person name="Schranz E."/>
        </authorList>
    </citation>
    <scope>NUCLEOTIDE SEQUENCE</scope>
</reference>
<evidence type="ECO:0000313" key="2">
    <source>
        <dbReference type="EMBL" id="CAI9287926.1"/>
    </source>
</evidence>
<accession>A0AA35Z8W7</accession>
<dbReference type="SUPFAM" id="SSF54534">
    <property type="entry name" value="FKBP-like"/>
    <property type="match status" value="1"/>
</dbReference>
<dbReference type="SUPFAM" id="SSF109998">
    <property type="entry name" value="Triger factor/SurA peptide-binding domain-like"/>
    <property type="match status" value="1"/>
</dbReference>
<feature type="domain" description="Trigger factor C-terminal" evidence="1">
    <location>
        <begin position="132"/>
        <end position="215"/>
    </location>
</feature>
<gene>
    <name evidence="2" type="ORF">LSALG_LOCUS27261</name>
</gene>
<dbReference type="InterPro" id="IPR046357">
    <property type="entry name" value="PPIase_dom_sf"/>
</dbReference>
<dbReference type="GO" id="GO:0015031">
    <property type="term" value="P:protein transport"/>
    <property type="evidence" value="ECO:0007669"/>
    <property type="project" value="InterPro"/>
</dbReference>
<evidence type="ECO:0000259" key="1">
    <source>
        <dbReference type="Pfam" id="PF05698"/>
    </source>
</evidence>
<sequence length="219" mass="25077">MKLRRCSIEKDAKAAFANSVSEVTQIPEILWLPKQIKEKLKEVDQKGFQFDTEDGDRVIPGFLDAIIGIQGGETKSFPHTFPDSWKQEDLHSLPCQFTVECKELFCRELPEMNDSIADKLLTGCTTIDQGVIVGELRKMIQVEIPQSLFEEQGRQLYGARLLQIQANMKINEEQLAMLSSPNAVREYLENQRESIENVIKQNLAVGDIFKRENLEDFRD</sequence>
<proteinExistence type="predicted"/>
<protein>
    <recommendedName>
        <fullName evidence="1">Trigger factor C-terminal domain-containing protein</fullName>
    </recommendedName>
</protein>
<keyword evidence="3" id="KW-1185">Reference proteome</keyword>
<evidence type="ECO:0000313" key="3">
    <source>
        <dbReference type="Proteomes" id="UP001177003"/>
    </source>
</evidence>
<organism evidence="2 3">
    <name type="scientific">Lactuca saligna</name>
    <name type="common">Willowleaf lettuce</name>
    <dbReference type="NCBI Taxonomy" id="75948"/>
    <lineage>
        <taxon>Eukaryota</taxon>
        <taxon>Viridiplantae</taxon>
        <taxon>Streptophyta</taxon>
        <taxon>Embryophyta</taxon>
        <taxon>Tracheophyta</taxon>
        <taxon>Spermatophyta</taxon>
        <taxon>Magnoliopsida</taxon>
        <taxon>eudicotyledons</taxon>
        <taxon>Gunneridae</taxon>
        <taxon>Pentapetalae</taxon>
        <taxon>asterids</taxon>
        <taxon>campanulids</taxon>
        <taxon>Asterales</taxon>
        <taxon>Asteraceae</taxon>
        <taxon>Cichorioideae</taxon>
        <taxon>Cichorieae</taxon>
        <taxon>Lactucinae</taxon>
        <taxon>Lactuca</taxon>
    </lineage>
</organism>